<protein>
    <submittedName>
        <fullName evidence="1">Uncharacterized protein</fullName>
    </submittedName>
</protein>
<comment type="caution">
    <text evidence="1">The sequence shown here is derived from an EMBL/GenBank/DDBJ whole genome shotgun (WGS) entry which is preliminary data.</text>
</comment>
<dbReference type="Proteomes" id="UP000287447">
    <property type="component" value="Unassembled WGS sequence"/>
</dbReference>
<sequence>MPAQSVCGIGCNNYLRHRYDDRADFSDDGKAILTLVSKEADHVAGTELIVGIELAAAMPGQVSLRPVEYRPNSLKDLPYGGTFSASTTQHKLTDEKWKKNTIN</sequence>
<dbReference type="EMBL" id="SADE01000003">
    <property type="protein sequence ID" value="RVU35214.1"/>
    <property type="molecule type" value="Genomic_DNA"/>
</dbReference>
<keyword evidence="2" id="KW-1185">Reference proteome</keyword>
<reference evidence="2" key="1">
    <citation type="submission" date="2019-01" db="EMBL/GenBank/DDBJ databases">
        <title>Gri0909 isolated from a small marine red alga.</title>
        <authorList>
            <person name="Kim J."/>
            <person name="Jeong S.E."/>
            <person name="Jeon C.O."/>
        </authorList>
    </citation>
    <scope>NUCLEOTIDE SEQUENCE [LARGE SCALE GENOMIC DNA]</scope>
    <source>
        <strain evidence="2">Gri0909</strain>
    </source>
</reference>
<organism evidence="1 2">
    <name type="scientific">Hwanghaeella grinnelliae</name>
    <dbReference type="NCBI Taxonomy" id="2500179"/>
    <lineage>
        <taxon>Bacteria</taxon>
        <taxon>Pseudomonadati</taxon>
        <taxon>Pseudomonadota</taxon>
        <taxon>Alphaproteobacteria</taxon>
        <taxon>Rhodospirillales</taxon>
        <taxon>Rhodospirillaceae</taxon>
        <taxon>Hwanghaeella</taxon>
    </lineage>
</organism>
<gene>
    <name evidence="1" type="ORF">EOI86_20585</name>
</gene>
<dbReference type="RefSeq" id="WP_127767535.1">
    <property type="nucleotide sequence ID" value="NZ_SADE01000003.1"/>
</dbReference>
<evidence type="ECO:0000313" key="1">
    <source>
        <dbReference type="EMBL" id="RVU35214.1"/>
    </source>
</evidence>
<evidence type="ECO:0000313" key="2">
    <source>
        <dbReference type="Proteomes" id="UP000287447"/>
    </source>
</evidence>
<proteinExistence type="predicted"/>
<name>A0A437QL25_9PROT</name>
<dbReference type="AlphaFoldDB" id="A0A437QL25"/>
<accession>A0A437QL25</accession>